<keyword evidence="8" id="KW-0653">Protein transport</keyword>
<evidence type="ECO:0000256" key="4">
    <source>
        <dbReference type="ARBA" id="ARBA00022448"/>
    </source>
</evidence>
<dbReference type="InterPro" id="IPR022792">
    <property type="entry name" value="T2SS_protein-GspN"/>
</dbReference>
<protein>
    <recommendedName>
        <fullName evidence="3">Type II secretion system protein N</fullName>
    </recommendedName>
    <alternativeName>
        <fullName evidence="10">General secretion pathway protein N</fullName>
    </alternativeName>
</protein>
<accession>A0ABU9GP98</accession>
<keyword evidence="5" id="KW-1003">Cell membrane</keyword>
<evidence type="ECO:0000256" key="8">
    <source>
        <dbReference type="ARBA" id="ARBA00022927"/>
    </source>
</evidence>
<proteinExistence type="inferred from homology"/>
<dbReference type="Proteomes" id="UP001369082">
    <property type="component" value="Unassembled WGS sequence"/>
</dbReference>
<sequence length="249" mass="26988">MKFKIALLIIFIYCITLVVKLPAAAVVDWLPRNVAKVNNVTGTIWHGQAQSISINTKTKFENVQWDIKPMSLLSLTLEAAVSFNNGPDAMSGKGVVAYNMSGVSASNVILDITSEQLMHYLPRRLPGTLQGDFSVVIKEFKQGQPYCQQLDGNILWQNAKTLSQYGDINLGQPTADLGCAQGNVSAFVSQESDQLVTNLDIVLGKNAIYELNGEIQGTDKLAPKIADALNWIGPKNTAGATTLTYTGKL</sequence>
<reference evidence="11 12" key="1">
    <citation type="submission" date="2024-02" db="EMBL/GenBank/DDBJ databases">
        <title>Bacteria isolated from the canopy kelp, Nereocystis luetkeana.</title>
        <authorList>
            <person name="Pfister C.A."/>
            <person name="Younker I.T."/>
            <person name="Light S.H."/>
        </authorList>
    </citation>
    <scope>NUCLEOTIDE SEQUENCE [LARGE SCALE GENOMIC DNA]</scope>
    <source>
        <strain evidence="11 12">TI.1.05</strain>
    </source>
</reference>
<organism evidence="11 12">
    <name type="scientific">Psychromonas aquatilis</name>
    <dbReference type="NCBI Taxonomy" id="2005072"/>
    <lineage>
        <taxon>Bacteria</taxon>
        <taxon>Pseudomonadati</taxon>
        <taxon>Pseudomonadota</taxon>
        <taxon>Gammaproteobacteria</taxon>
        <taxon>Alteromonadales</taxon>
        <taxon>Psychromonadaceae</taxon>
        <taxon>Psychromonas</taxon>
    </lineage>
</organism>
<dbReference type="EMBL" id="JBAKAZ010000015">
    <property type="protein sequence ID" value="MEL0629128.1"/>
    <property type="molecule type" value="Genomic_DNA"/>
</dbReference>
<evidence type="ECO:0000313" key="12">
    <source>
        <dbReference type="Proteomes" id="UP001369082"/>
    </source>
</evidence>
<evidence type="ECO:0000256" key="5">
    <source>
        <dbReference type="ARBA" id="ARBA00022475"/>
    </source>
</evidence>
<dbReference type="Pfam" id="PF01203">
    <property type="entry name" value="T2SSN"/>
    <property type="match status" value="1"/>
</dbReference>
<keyword evidence="12" id="KW-1185">Reference proteome</keyword>
<evidence type="ECO:0000256" key="9">
    <source>
        <dbReference type="ARBA" id="ARBA00023136"/>
    </source>
</evidence>
<evidence type="ECO:0000256" key="1">
    <source>
        <dbReference type="ARBA" id="ARBA00004533"/>
    </source>
</evidence>
<name>A0ABU9GP98_9GAMM</name>
<comment type="similarity">
    <text evidence="2">Belongs to the GSP N family.</text>
</comment>
<dbReference type="RefSeq" id="WP_341597140.1">
    <property type="nucleotide sequence ID" value="NZ_JBAKAZ010000015.1"/>
</dbReference>
<keyword evidence="7" id="KW-0812">Transmembrane</keyword>
<keyword evidence="6" id="KW-0997">Cell inner membrane</keyword>
<keyword evidence="9" id="KW-0472">Membrane</keyword>
<keyword evidence="4" id="KW-0813">Transport</keyword>
<comment type="subcellular location">
    <subcellularLocation>
        <location evidence="1">Cell inner membrane</location>
    </subcellularLocation>
</comment>
<comment type="caution">
    <text evidence="11">The sequence shown here is derived from an EMBL/GenBank/DDBJ whole genome shotgun (WGS) entry which is preliminary data.</text>
</comment>
<evidence type="ECO:0000256" key="6">
    <source>
        <dbReference type="ARBA" id="ARBA00022519"/>
    </source>
</evidence>
<evidence type="ECO:0000313" key="11">
    <source>
        <dbReference type="EMBL" id="MEL0629128.1"/>
    </source>
</evidence>
<gene>
    <name evidence="11" type="ORF">V6256_05865</name>
</gene>
<evidence type="ECO:0000256" key="7">
    <source>
        <dbReference type="ARBA" id="ARBA00022692"/>
    </source>
</evidence>
<evidence type="ECO:0000256" key="2">
    <source>
        <dbReference type="ARBA" id="ARBA00007208"/>
    </source>
</evidence>
<evidence type="ECO:0000256" key="10">
    <source>
        <dbReference type="ARBA" id="ARBA00030772"/>
    </source>
</evidence>
<evidence type="ECO:0000256" key="3">
    <source>
        <dbReference type="ARBA" id="ARBA00021563"/>
    </source>
</evidence>